<accession>A0A7E4VG40</accession>
<evidence type="ECO:0000313" key="2">
    <source>
        <dbReference type="WBParaSite" id="Pan_g20692.t1"/>
    </source>
</evidence>
<dbReference type="WBParaSite" id="Pan_g20692.t1">
    <property type="protein sequence ID" value="Pan_g20692.t1"/>
    <property type="gene ID" value="Pan_g20692"/>
</dbReference>
<protein>
    <submittedName>
        <fullName evidence="2">DUF4238 domain-containing protein</fullName>
    </submittedName>
</protein>
<dbReference type="Proteomes" id="UP000492821">
    <property type="component" value="Unassembled WGS sequence"/>
</dbReference>
<reference evidence="1" key="1">
    <citation type="journal article" date="2013" name="Genetics">
        <title>The draft genome and transcriptome of Panagrellus redivivus are shaped by the harsh demands of a free-living lifestyle.</title>
        <authorList>
            <person name="Srinivasan J."/>
            <person name="Dillman A.R."/>
            <person name="Macchietto M.G."/>
            <person name="Heikkinen L."/>
            <person name="Lakso M."/>
            <person name="Fracchia K.M."/>
            <person name="Antoshechkin I."/>
            <person name="Mortazavi A."/>
            <person name="Wong G."/>
            <person name="Sternberg P.W."/>
        </authorList>
    </citation>
    <scope>NUCLEOTIDE SEQUENCE [LARGE SCALE GENOMIC DNA]</scope>
    <source>
        <strain evidence="1">MT8872</strain>
    </source>
</reference>
<organism evidence="1 2">
    <name type="scientific">Panagrellus redivivus</name>
    <name type="common">Microworm</name>
    <dbReference type="NCBI Taxonomy" id="6233"/>
    <lineage>
        <taxon>Eukaryota</taxon>
        <taxon>Metazoa</taxon>
        <taxon>Ecdysozoa</taxon>
        <taxon>Nematoda</taxon>
        <taxon>Chromadorea</taxon>
        <taxon>Rhabditida</taxon>
        <taxon>Tylenchina</taxon>
        <taxon>Panagrolaimomorpha</taxon>
        <taxon>Panagrolaimoidea</taxon>
        <taxon>Panagrolaimidae</taxon>
        <taxon>Panagrellus</taxon>
    </lineage>
</organism>
<keyword evidence="1" id="KW-1185">Reference proteome</keyword>
<proteinExistence type="predicted"/>
<reference evidence="2" key="2">
    <citation type="submission" date="2020-10" db="UniProtKB">
        <authorList>
            <consortium name="WormBaseParasite"/>
        </authorList>
    </citation>
    <scope>IDENTIFICATION</scope>
</reference>
<sequence>MTSLIVLPKLLQHYGRKSPKATIGTVFYPQLDLHGFDQAKFAVLSEGVKHSFIAAITVDDTPVFFLTIMDRVVLVEGDGFDALDAFFKAHYSFDMQPPKDYEFFYNALSTLVFDKKSAAKDNFLNDLKSTHDMFSIPEPL</sequence>
<name>A0A7E4VG40_PANRE</name>
<evidence type="ECO:0000313" key="1">
    <source>
        <dbReference type="Proteomes" id="UP000492821"/>
    </source>
</evidence>
<dbReference type="AlphaFoldDB" id="A0A7E4VG40"/>